<organism evidence="1 2">
    <name type="scientific">Flavonifractor hominis</name>
    <dbReference type="NCBI Taxonomy" id="3133178"/>
    <lineage>
        <taxon>Bacteria</taxon>
        <taxon>Bacillati</taxon>
        <taxon>Bacillota</taxon>
        <taxon>Clostridia</taxon>
        <taxon>Eubacteriales</taxon>
        <taxon>Oscillospiraceae</taxon>
        <taxon>Flavonifractor</taxon>
    </lineage>
</organism>
<comment type="caution">
    <text evidence="1">The sequence shown here is derived from an EMBL/GenBank/DDBJ whole genome shotgun (WGS) entry which is preliminary data.</text>
</comment>
<sequence length="182" mass="20398">MERRYPLAGGQGWLTLQEEGLRVRCRGELRDDRRGLYKCYLLGKGERFLLGTFLPEQGRLQLRRSLSLDELRRRGIWPPEGAEAELAFVPGSTARPRAPAGWSWEATPARLMGEPLLARAAGNAGAFLRREEGGFLLAFPWPEGMAFPMTPLFCFARVEELDGRRCAVFPFSSCGCPRLPQG</sequence>
<dbReference type="Proteomes" id="UP001440599">
    <property type="component" value="Unassembled WGS sequence"/>
</dbReference>
<gene>
    <name evidence="1" type="ORF">WMO45_04265</name>
</gene>
<proteinExistence type="predicted"/>
<accession>A0ABV1EMA6</accession>
<protein>
    <submittedName>
        <fullName evidence="1">Uncharacterized protein</fullName>
    </submittedName>
</protein>
<evidence type="ECO:0000313" key="2">
    <source>
        <dbReference type="Proteomes" id="UP001440599"/>
    </source>
</evidence>
<keyword evidence="2" id="KW-1185">Reference proteome</keyword>
<dbReference type="RefSeq" id="WP_349139312.1">
    <property type="nucleotide sequence ID" value="NZ_JBBMFT010000001.1"/>
</dbReference>
<dbReference type="EMBL" id="JBBMFT010000001">
    <property type="protein sequence ID" value="MEQ2455726.1"/>
    <property type="molecule type" value="Genomic_DNA"/>
</dbReference>
<reference evidence="1 2" key="1">
    <citation type="submission" date="2024-03" db="EMBL/GenBank/DDBJ databases">
        <title>Human intestinal bacterial collection.</title>
        <authorList>
            <person name="Pauvert C."/>
            <person name="Hitch T.C.A."/>
            <person name="Clavel T."/>
        </authorList>
    </citation>
    <scope>NUCLEOTIDE SEQUENCE [LARGE SCALE GENOMIC DNA]</scope>
    <source>
        <strain evidence="1 2">CLA-AP-H34</strain>
    </source>
</reference>
<name>A0ABV1EMA6_9FIRM</name>
<evidence type="ECO:0000313" key="1">
    <source>
        <dbReference type="EMBL" id="MEQ2455726.1"/>
    </source>
</evidence>